<evidence type="ECO:0008006" key="8">
    <source>
        <dbReference type="Google" id="ProtNLM"/>
    </source>
</evidence>
<dbReference type="GO" id="GO:0016020">
    <property type="term" value="C:membrane"/>
    <property type="evidence" value="ECO:0007669"/>
    <property type="project" value="TreeGrafter"/>
</dbReference>
<evidence type="ECO:0000259" key="5">
    <source>
        <dbReference type="Pfam" id="PF23743"/>
    </source>
</evidence>
<dbReference type="GO" id="GO:0060271">
    <property type="term" value="P:cilium assembly"/>
    <property type="evidence" value="ECO:0007669"/>
    <property type="project" value="TreeGrafter"/>
</dbReference>
<dbReference type="Gene3D" id="2.130.10.10">
    <property type="entry name" value="YVTN repeat-like/Quinoprotein amine dehydrogenase"/>
    <property type="match status" value="1"/>
</dbReference>
<evidence type="ECO:0000259" key="3">
    <source>
        <dbReference type="Pfam" id="PF23360"/>
    </source>
</evidence>
<protein>
    <recommendedName>
        <fullName evidence="8">Bardet-Biedl syndrome 7 protein homolog</fullName>
    </recommendedName>
</protein>
<feature type="coiled-coil region" evidence="1">
    <location>
        <begin position="332"/>
        <end position="366"/>
    </location>
</feature>
<evidence type="ECO:0000256" key="1">
    <source>
        <dbReference type="SAM" id="Coils"/>
    </source>
</evidence>
<dbReference type="GO" id="GO:0005930">
    <property type="term" value="C:axoneme"/>
    <property type="evidence" value="ECO:0007669"/>
    <property type="project" value="TreeGrafter"/>
</dbReference>
<reference evidence="6 7" key="1">
    <citation type="submission" date="2020-04" db="EMBL/GenBank/DDBJ databases">
        <authorList>
            <person name="Alioto T."/>
            <person name="Alioto T."/>
            <person name="Gomez Garrido J."/>
        </authorList>
    </citation>
    <scope>NUCLEOTIDE SEQUENCE [LARGE SCALE GENOMIC DNA]</scope>
</reference>
<evidence type="ECO:0000313" key="7">
    <source>
        <dbReference type="Proteomes" id="UP000494165"/>
    </source>
</evidence>
<dbReference type="InterPro" id="IPR056332">
    <property type="entry name" value="Beta-prop_BBS7"/>
</dbReference>
<evidence type="ECO:0000259" key="4">
    <source>
        <dbReference type="Pfam" id="PF23361"/>
    </source>
</evidence>
<dbReference type="PANTHER" id="PTHR16074:SF4">
    <property type="entry name" value="BARDET-BIEDL SYNDROME 7 PROTEIN"/>
    <property type="match status" value="1"/>
</dbReference>
<comment type="caution">
    <text evidence="6">The sequence shown here is derived from an EMBL/GenBank/DDBJ whole genome shotgun (WGS) entry which is preliminary data.</text>
</comment>
<dbReference type="InterPro" id="IPR056334">
    <property type="entry name" value="BBS7_GAE_dom"/>
</dbReference>
<dbReference type="PANTHER" id="PTHR16074">
    <property type="entry name" value="BARDET-BIEDL SYNDROME 7 PROTEIN"/>
    <property type="match status" value="1"/>
</dbReference>
<accession>A0A8S1E3N2</accession>
<dbReference type="SUPFAM" id="SSF50978">
    <property type="entry name" value="WD40 repeat-like"/>
    <property type="match status" value="1"/>
</dbReference>
<feature type="domain" description="BBS7 helical hairpin" evidence="2">
    <location>
        <begin position="597"/>
        <end position="707"/>
    </location>
</feature>
<name>A0A8S1E3N2_9INSE</name>
<dbReference type="InterPro" id="IPR036322">
    <property type="entry name" value="WD40_repeat_dom_sf"/>
</dbReference>
<dbReference type="GO" id="GO:0036064">
    <property type="term" value="C:ciliary basal body"/>
    <property type="evidence" value="ECO:0007669"/>
    <property type="project" value="TreeGrafter"/>
</dbReference>
<evidence type="ECO:0000259" key="2">
    <source>
        <dbReference type="Pfam" id="PF23349"/>
    </source>
</evidence>
<organism evidence="6 7">
    <name type="scientific">Cloeon dipterum</name>
    <dbReference type="NCBI Taxonomy" id="197152"/>
    <lineage>
        <taxon>Eukaryota</taxon>
        <taxon>Metazoa</taxon>
        <taxon>Ecdysozoa</taxon>
        <taxon>Arthropoda</taxon>
        <taxon>Hexapoda</taxon>
        <taxon>Insecta</taxon>
        <taxon>Pterygota</taxon>
        <taxon>Palaeoptera</taxon>
        <taxon>Ephemeroptera</taxon>
        <taxon>Pisciforma</taxon>
        <taxon>Baetidae</taxon>
        <taxon>Cloeon</taxon>
    </lineage>
</organism>
<feature type="domain" description="BBS7 platform" evidence="4">
    <location>
        <begin position="491"/>
        <end position="593"/>
    </location>
</feature>
<dbReference type="GO" id="GO:0043005">
    <property type="term" value="C:neuron projection"/>
    <property type="evidence" value="ECO:0007669"/>
    <property type="project" value="TreeGrafter"/>
</dbReference>
<dbReference type="GO" id="GO:0008104">
    <property type="term" value="P:intracellular protein localization"/>
    <property type="evidence" value="ECO:0007669"/>
    <property type="project" value="TreeGrafter"/>
</dbReference>
<dbReference type="Pfam" id="PF23361">
    <property type="entry name" value="BBS7_pf"/>
    <property type="match status" value="1"/>
</dbReference>
<dbReference type="Pfam" id="PF23743">
    <property type="entry name" value="Beta-prop_BBS7"/>
    <property type="match status" value="1"/>
</dbReference>
<keyword evidence="1" id="KW-0175">Coiled coil</keyword>
<dbReference type="InterPro" id="IPR056335">
    <property type="entry name" value="BBS7_hairpin"/>
</dbReference>
<gene>
    <name evidence="6" type="ORF">CLODIP_2_CD13524</name>
</gene>
<dbReference type="Pfam" id="PF23349">
    <property type="entry name" value="BBS7_hp"/>
    <property type="match status" value="1"/>
</dbReference>
<dbReference type="InterPro" id="IPR015943">
    <property type="entry name" value="WD40/YVTN_repeat-like_dom_sf"/>
</dbReference>
<dbReference type="GO" id="GO:0034464">
    <property type="term" value="C:BBSome"/>
    <property type="evidence" value="ECO:0007669"/>
    <property type="project" value="TreeGrafter"/>
</dbReference>
<feature type="domain" description="BBS7 beta-propeller" evidence="5">
    <location>
        <begin position="21"/>
        <end position="314"/>
    </location>
</feature>
<sequence>MELVLNRIDYSLVGPTSRHTMKILPNPDGKGLQRIAIGGHDGVVQIFNIKKSTLVHSFKSLPGAKINRLELGGMKDHLQDKVFIAANNEVRGYNKKGKLFLAFETTLTEPIQHMTISGSDLMVASFHSFQHYFDCVEKLNATFADKITDIINMPSPNNEGVRTVIACEDRTLRLVSEKRQAVVVEIGSRPSCLQLADEEDLHVLFGAQDGSIGLVSFGFNAQVRWVLEGGGSGCVNCMVHFDMSGDGQRELIVGRDDGLIEVFVYDPMQELPVKRASYACTESIMSVQAGFVSSPEHPEIIAVTYTGWFFGLTTESKESINLRQGDGPTNMSSEMQERLQQLRLEIDEIEQKVVREREKYKQTTQTRPDALSIVPKIEINEKFTLIPNEAVYLLSIEVQTPIDNVLIQSETPLRILDVERNSAVVSHSACDPEMGNHLLVTYRCQVNTTRLEVKVQTTEGQAGQLRAYVTVSMQPKCCRLIKFTVRPLSLHQRSHDLALDRPYNSLRLTGAFSLAEVHSWIGMCVPEVPDKVPLTSEGVLSYKNSFLDTVLHCVYAKGKAEFKSDNMSTIAVLKDVLTKEATAKSVDLDISCEIHPESTAWMLGLVHPLLAKQRQLGAENALLAPLHELQQQGVTLPANYQSILDSETEIVENMKSQPAQLERLKSIICDLLVDIGKFRGGNARGRLAQLRDLLEQYTHPDTLIDFFLMA</sequence>
<dbReference type="EMBL" id="CADEPI010000372">
    <property type="protein sequence ID" value="CAB3384791.1"/>
    <property type="molecule type" value="Genomic_DNA"/>
</dbReference>
<proteinExistence type="predicted"/>
<feature type="domain" description="BBS7 GAE" evidence="3">
    <location>
        <begin position="375"/>
        <end position="483"/>
    </location>
</feature>
<evidence type="ECO:0000313" key="6">
    <source>
        <dbReference type="EMBL" id="CAB3384791.1"/>
    </source>
</evidence>
<dbReference type="AlphaFoldDB" id="A0A8S1E3N2"/>
<dbReference type="OrthoDB" id="414590at2759"/>
<dbReference type="Proteomes" id="UP000494165">
    <property type="component" value="Unassembled WGS sequence"/>
</dbReference>
<dbReference type="Pfam" id="PF23360">
    <property type="entry name" value="BBS7_GAE"/>
    <property type="match status" value="1"/>
</dbReference>
<dbReference type="InterPro" id="IPR056333">
    <property type="entry name" value="BBS7_pf_dom"/>
</dbReference>
<keyword evidence="7" id="KW-1185">Reference proteome</keyword>